<organism evidence="3 4">
    <name type="scientific">Eimeria acervulina</name>
    <name type="common">Coccidian parasite</name>
    <dbReference type="NCBI Taxonomy" id="5801"/>
    <lineage>
        <taxon>Eukaryota</taxon>
        <taxon>Sar</taxon>
        <taxon>Alveolata</taxon>
        <taxon>Apicomplexa</taxon>
        <taxon>Conoidasida</taxon>
        <taxon>Coccidia</taxon>
        <taxon>Eucoccidiorida</taxon>
        <taxon>Eimeriorina</taxon>
        <taxon>Eimeriidae</taxon>
        <taxon>Eimeria</taxon>
    </lineage>
</organism>
<protein>
    <submittedName>
        <fullName evidence="3">Uroporphyrinogen decarboxylase, putative</fullName>
    </submittedName>
</protein>
<dbReference type="OrthoDB" id="339900at2759"/>
<dbReference type="InterPro" id="IPR000257">
    <property type="entry name" value="Uroporphyrinogen_deCOase"/>
</dbReference>
<dbReference type="GO" id="GO:0006783">
    <property type="term" value="P:heme biosynthetic process"/>
    <property type="evidence" value="ECO:0007669"/>
    <property type="project" value="TreeGrafter"/>
</dbReference>
<dbReference type="Proteomes" id="UP000018050">
    <property type="component" value="Unassembled WGS sequence"/>
</dbReference>
<gene>
    <name evidence="3" type="ORF">EAH_00012490</name>
</gene>
<dbReference type="GO" id="GO:0005829">
    <property type="term" value="C:cytosol"/>
    <property type="evidence" value="ECO:0007669"/>
    <property type="project" value="TreeGrafter"/>
</dbReference>
<feature type="region of interest" description="Disordered" evidence="1">
    <location>
        <begin position="1"/>
        <end position="59"/>
    </location>
</feature>
<reference evidence="3" key="2">
    <citation type="submission" date="2013-10" db="EMBL/GenBank/DDBJ databases">
        <authorList>
            <person name="Aslett M."/>
        </authorList>
    </citation>
    <scope>NUCLEOTIDE SEQUENCE</scope>
    <source>
        <strain evidence="3">Houghton</strain>
    </source>
</reference>
<dbReference type="PANTHER" id="PTHR21091">
    <property type="entry name" value="METHYLTETRAHYDROFOLATE:HOMOCYSTEINE METHYLTRANSFERASE RELATED"/>
    <property type="match status" value="1"/>
</dbReference>
<dbReference type="VEuPathDB" id="ToxoDB:EAH_00012490"/>
<evidence type="ECO:0000313" key="3">
    <source>
        <dbReference type="EMBL" id="CDI79819.1"/>
    </source>
</evidence>
<proteinExistence type="predicted"/>
<dbReference type="Gene3D" id="3.20.20.210">
    <property type="match status" value="1"/>
</dbReference>
<dbReference type="SUPFAM" id="SSF51726">
    <property type="entry name" value="UROD/MetE-like"/>
    <property type="match status" value="1"/>
</dbReference>
<dbReference type="PANTHER" id="PTHR21091:SF169">
    <property type="entry name" value="UROPORPHYRINOGEN DECARBOXYLASE"/>
    <property type="match status" value="1"/>
</dbReference>
<dbReference type="OMA" id="NEVGNEG"/>
<sequence length="431" mass="45401">MKACSCSSSSSNCSSSSSKALKQVASSSNSNSSSDNSSSSSSSSSSSNSSSSSCGSLGVSVGEVGGADAAAAQDVPDETPEEVKAEIRRRRRLNMLAASRVLQNDSLRVALMGPEAYTAFVSSAAAATPAAAAAAAAAAAGSFSVPVWVMRQAGRYLPEFRAVCKDPLLAADVTLQPFKRFPLLDAVIIFSDILVLPEAMGMPLTVEEGEGPRFGWRIETPADIRRLDTSFDVEEKLGYVFDAIYTTAEQLKGAVPVIGFSGGPLTLFCYMVEGGASKKGLQRAKEFLFKYPEESLLLLQQIAAAAAKFLSKQVEAGAQVLQVFDTNAGFFAPEQYEEFGVPFMNQIAQALSVSSPGVPVIAFAKDRPSESFVSSSFAAVGVRAYQPGRYVANLGHGMEPSMDPHKLGVFIKAVKDTAAQIQKEQQAKTAT</sequence>
<feature type="domain" description="Uroporphyrinogen decarboxylase (URO-D)" evidence="2">
    <location>
        <begin position="146"/>
        <end position="155"/>
    </location>
</feature>
<dbReference type="AlphaFoldDB" id="U6GMI5"/>
<name>U6GMI5_EIMAC</name>
<evidence type="ECO:0000259" key="2">
    <source>
        <dbReference type="PROSITE" id="PS00906"/>
    </source>
</evidence>
<reference evidence="3" key="1">
    <citation type="submission" date="2013-10" db="EMBL/GenBank/DDBJ databases">
        <title>Genomic analysis of the causative agents of coccidiosis in chickens.</title>
        <authorList>
            <person name="Reid A.J."/>
            <person name="Blake D."/>
            <person name="Billington K."/>
            <person name="Browne H."/>
            <person name="Dunn M."/>
            <person name="Hung S."/>
            <person name="Kawahara F."/>
            <person name="Miranda-Saavedra D."/>
            <person name="Mourier T."/>
            <person name="Nagra H."/>
            <person name="Otto T.D."/>
            <person name="Rawlings N."/>
            <person name="Sanchez A."/>
            <person name="Sanders M."/>
            <person name="Subramaniam C."/>
            <person name="Tay Y."/>
            <person name="Dear P."/>
            <person name="Doerig C."/>
            <person name="Gruber A."/>
            <person name="Parkinson J."/>
            <person name="Shirley M."/>
            <person name="Wan K.L."/>
            <person name="Berriman M."/>
            <person name="Tomley F."/>
            <person name="Pain A."/>
        </authorList>
    </citation>
    <scope>NUCLEOTIDE SEQUENCE</scope>
    <source>
        <strain evidence="3">Houghton</strain>
    </source>
</reference>
<dbReference type="GO" id="GO:0004853">
    <property type="term" value="F:uroporphyrinogen decarboxylase activity"/>
    <property type="evidence" value="ECO:0007669"/>
    <property type="project" value="InterPro"/>
</dbReference>
<dbReference type="RefSeq" id="XP_013250135.1">
    <property type="nucleotide sequence ID" value="XM_013394681.1"/>
</dbReference>
<dbReference type="PROSITE" id="PS00906">
    <property type="entry name" value="UROD_1"/>
    <property type="match status" value="1"/>
</dbReference>
<evidence type="ECO:0000256" key="1">
    <source>
        <dbReference type="SAM" id="MobiDB-lite"/>
    </source>
</evidence>
<accession>U6GMI5</accession>
<dbReference type="InterPro" id="IPR038071">
    <property type="entry name" value="UROD/MetE-like_sf"/>
</dbReference>
<dbReference type="GeneID" id="25269319"/>
<evidence type="ECO:0000313" key="4">
    <source>
        <dbReference type="Proteomes" id="UP000018050"/>
    </source>
</evidence>
<keyword evidence="4" id="KW-1185">Reference proteome</keyword>
<dbReference type="EMBL" id="HG671088">
    <property type="protein sequence ID" value="CDI79819.1"/>
    <property type="molecule type" value="Genomic_DNA"/>
</dbReference>
<dbReference type="Pfam" id="PF01208">
    <property type="entry name" value="URO-D"/>
    <property type="match status" value="1"/>
</dbReference>